<dbReference type="AlphaFoldDB" id="A0A2G5P5J9"/>
<keyword evidence="2" id="KW-1185">Reference proteome</keyword>
<protein>
    <submittedName>
        <fullName evidence="1">Uncharacterized protein</fullName>
    </submittedName>
</protein>
<dbReference type="OrthoDB" id="9934003at2"/>
<reference evidence="1 2" key="1">
    <citation type="journal article" date="2017" name="Infect. Genet. Evol.">
        <title>The new phylogeny of the genus Mycobacterium: The old and the news.</title>
        <authorList>
            <person name="Tortoli E."/>
            <person name="Fedrizzi T."/>
            <person name="Meehan C.J."/>
            <person name="Trovato A."/>
            <person name="Grottola A."/>
            <person name="Giacobazzi E."/>
            <person name="Serpini G.F."/>
            <person name="Tagliazucchi S."/>
            <person name="Fabio A."/>
            <person name="Bettua C."/>
            <person name="Bertorelli R."/>
            <person name="Frascaro F."/>
            <person name="De Sanctis V."/>
            <person name="Pecorari M."/>
            <person name="Jousson O."/>
            <person name="Segata N."/>
            <person name="Cirillo D.M."/>
        </authorList>
    </citation>
    <scope>NUCLEOTIDE SEQUENCE [LARGE SCALE GENOMIC DNA]</scope>
    <source>
        <strain evidence="1 2">CIP1034565</strain>
    </source>
</reference>
<proteinExistence type="predicted"/>
<accession>A0A2G5P5J9</accession>
<evidence type="ECO:0000313" key="2">
    <source>
        <dbReference type="Proteomes" id="UP000230551"/>
    </source>
</evidence>
<sequence length="89" mass="9790">MNAVDLGLALFERRRPALTEQQVRLRRTCIEYQEWRTLVFDGLTEVLVNDGLTQAEHAAAAELIDSGFFGPSTDGLRELLAAAKSVDAA</sequence>
<dbReference type="Proteomes" id="UP000230551">
    <property type="component" value="Unassembled WGS sequence"/>
</dbReference>
<comment type="caution">
    <text evidence="1">The sequence shown here is derived from an EMBL/GenBank/DDBJ whole genome shotgun (WGS) entry which is preliminary data.</text>
</comment>
<name>A0A2G5P5J9_9MYCO</name>
<gene>
    <name evidence="1" type="ORF">CQY22_015970</name>
</gene>
<dbReference type="RefSeq" id="WP_090593500.1">
    <property type="nucleotide sequence ID" value="NZ_CP104302.1"/>
</dbReference>
<organism evidence="1 2">
    <name type="scientific">Mycolicibacterium brumae</name>
    <dbReference type="NCBI Taxonomy" id="85968"/>
    <lineage>
        <taxon>Bacteria</taxon>
        <taxon>Bacillati</taxon>
        <taxon>Actinomycetota</taxon>
        <taxon>Actinomycetes</taxon>
        <taxon>Mycobacteriales</taxon>
        <taxon>Mycobacteriaceae</taxon>
        <taxon>Mycolicibacterium</taxon>
    </lineage>
</organism>
<evidence type="ECO:0000313" key="1">
    <source>
        <dbReference type="EMBL" id="PIB73638.1"/>
    </source>
</evidence>
<dbReference type="EMBL" id="PDCN02000026">
    <property type="protein sequence ID" value="PIB73638.1"/>
    <property type="molecule type" value="Genomic_DNA"/>
</dbReference>